<dbReference type="PRINTS" id="PR00700">
    <property type="entry name" value="PRTYPHPHTASE"/>
</dbReference>
<feature type="compositionally biased region" description="Polar residues" evidence="3">
    <location>
        <begin position="9"/>
        <end position="18"/>
    </location>
</feature>
<keyword evidence="4" id="KW-1133">Transmembrane helix</keyword>
<dbReference type="SMART" id="SM00194">
    <property type="entry name" value="PTPc"/>
    <property type="match status" value="1"/>
</dbReference>
<keyword evidence="4" id="KW-0472">Membrane</keyword>
<dbReference type="InterPro" id="IPR003595">
    <property type="entry name" value="Tyr_Pase_cat"/>
</dbReference>
<name>A0A556TUA2_BAGYA</name>
<dbReference type="InterPro" id="IPR050348">
    <property type="entry name" value="Protein-Tyr_Phosphatase"/>
</dbReference>
<evidence type="ECO:0000259" key="6">
    <source>
        <dbReference type="PROSITE" id="PS50056"/>
    </source>
</evidence>
<dbReference type="EC" id="3.1.3.48" evidence="1"/>
<dbReference type="PANTHER" id="PTHR19134">
    <property type="entry name" value="RECEPTOR-TYPE TYROSINE-PROTEIN PHOSPHATASE"/>
    <property type="match status" value="1"/>
</dbReference>
<dbReference type="InterPro" id="IPR000242">
    <property type="entry name" value="PTP_cat"/>
</dbReference>
<evidence type="ECO:0000256" key="2">
    <source>
        <dbReference type="ARBA" id="ARBA00022912"/>
    </source>
</evidence>
<dbReference type="InterPro" id="IPR000387">
    <property type="entry name" value="Tyr_Pase_dom"/>
</dbReference>
<reference evidence="7 8" key="1">
    <citation type="journal article" date="2019" name="Genome Biol. Evol.">
        <title>Whole-Genome Sequencing of the Giant Devil Catfish, Bagarius yarrelli.</title>
        <authorList>
            <person name="Jiang W."/>
            <person name="Lv Y."/>
            <person name="Cheng L."/>
            <person name="Yang K."/>
            <person name="Chao B."/>
            <person name="Wang X."/>
            <person name="Li Y."/>
            <person name="Pan X."/>
            <person name="You X."/>
            <person name="Zhang Y."/>
            <person name="Yang J."/>
            <person name="Li J."/>
            <person name="Zhang X."/>
            <person name="Liu S."/>
            <person name="Sun C."/>
            <person name="Yang J."/>
            <person name="Shi Q."/>
        </authorList>
    </citation>
    <scope>NUCLEOTIDE SEQUENCE [LARGE SCALE GENOMIC DNA]</scope>
    <source>
        <strain evidence="7">JWS20170419001</strain>
        <tissue evidence="7">Muscle</tissue>
    </source>
</reference>
<dbReference type="InterPro" id="IPR029021">
    <property type="entry name" value="Prot-tyrosine_phosphatase-like"/>
</dbReference>
<dbReference type="SMART" id="SM00404">
    <property type="entry name" value="PTPc_motif"/>
    <property type="match status" value="1"/>
</dbReference>
<proteinExistence type="predicted"/>
<keyword evidence="7" id="KW-0675">Receptor</keyword>
<gene>
    <name evidence="7" type="ORF">Baya_3007</name>
</gene>
<protein>
    <recommendedName>
        <fullName evidence="1">protein-tyrosine-phosphatase</fullName>
        <ecNumber evidence="1">3.1.3.48</ecNumber>
    </recommendedName>
</protein>
<comment type="caution">
    <text evidence="7">The sequence shown here is derived from an EMBL/GenBank/DDBJ whole genome shotgun (WGS) entry which is preliminary data.</text>
</comment>
<keyword evidence="2" id="KW-0378">Hydrolase</keyword>
<feature type="compositionally biased region" description="Pro residues" evidence="3">
    <location>
        <begin position="54"/>
        <end position="71"/>
    </location>
</feature>
<sequence length="484" mass="52352">MPDDVNVLVDQSRNVTVNPPTAAPAPPPATHSPTPSLTAPPTKQSVTTKVTAEPPAPEDPMAPPTPAPVLPPNTNHTSAPPPEPTPIRDGGTEDKISPTLGPTTPPVPSTTESISSTFISTEFDPGSDRNTTPNTSLSSTVGPGITTKMSKINTTQYVSIPPDTAIIAVTVALSSLLVIIFIIIILYMLRSALPLPHSLPHVMLLPKRKQGENRYVNICPGCWTYGTSVFCRGHDGAGGYTVASSAFSRWGMYLEKPQRLVTLVPFHQLADFGVPFTPIGMLSSLKRLKHATHYGAHSGALQSRTLDQSTHLTDAIHIDTLQLPALLTLSCNCINEFNRVIIPVKRGEENTDYVNASFIDEKNLVAVRQFHFHSKTPAPLAIGWDPTDAKDDNIIAAVQTAQQSGNHPITVHCSSAGAGRTGTFCALSTVLERVKAEGILDVFQTVKSLRLQRPHMVQTLEQYEFCYKVVQEYIDAFSDYANFK</sequence>
<feature type="compositionally biased region" description="Low complexity" evidence="3">
    <location>
        <begin position="31"/>
        <end position="42"/>
    </location>
</feature>
<feature type="domain" description="Tyrosine-protein phosphatase" evidence="5">
    <location>
        <begin position="190"/>
        <end position="473"/>
    </location>
</feature>
<dbReference type="SUPFAM" id="SSF52799">
    <property type="entry name" value="(Phosphotyrosine protein) phosphatases II"/>
    <property type="match status" value="1"/>
</dbReference>
<feature type="compositionally biased region" description="Pro residues" evidence="3">
    <location>
        <begin position="21"/>
        <end position="30"/>
    </location>
</feature>
<dbReference type="EMBL" id="VCAZ01000019">
    <property type="protein sequence ID" value="TSK72023.1"/>
    <property type="molecule type" value="Genomic_DNA"/>
</dbReference>
<dbReference type="PROSITE" id="PS50056">
    <property type="entry name" value="TYR_PHOSPHATASE_2"/>
    <property type="match status" value="1"/>
</dbReference>
<evidence type="ECO:0000256" key="3">
    <source>
        <dbReference type="SAM" id="MobiDB-lite"/>
    </source>
</evidence>
<keyword evidence="2" id="KW-0904">Protein phosphatase</keyword>
<feature type="compositionally biased region" description="Low complexity" evidence="3">
    <location>
        <begin position="109"/>
        <end position="123"/>
    </location>
</feature>
<keyword evidence="8" id="KW-1185">Reference proteome</keyword>
<dbReference type="PANTHER" id="PTHR19134:SF449">
    <property type="entry name" value="TYROSINE-PROTEIN PHOSPHATASE 1"/>
    <property type="match status" value="1"/>
</dbReference>
<dbReference type="PROSITE" id="PS50055">
    <property type="entry name" value="TYR_PHOSPHATASE_PTP"/>
    <property type="match status" value="1"/>
</dbReference>
<feature type="compositionally biased region" description="Polar residues" evidence="3">
    <location>
        <begin position="128"/>
        <end position="142"/>
    </location>
</feature>
<dbReference type="Proteomes" id="UP000319801">
    <property type="component" value="Unassembled WGS sequence"/>
</dbReference>
<dbReference type="OrthoDB" id="9993594at2759"/>
<feature type="transmembrane region" description="Helical" evidence="4">
    <location>
        <begin position="165"/>
        <end position="189"/>
    </location>
</feature>
<feature type="region of interest" description="Disordered" evidence="3">
    <location>
        <begin position="1"/>
        <end position="142"/>
    </location>
</feature>
<dbReference type="AlphaFoldDB" id="A0A556TUA2"/>
<organism evidence="7 8">
    <name type="scientific">Bagarius yarrelli</name>
    <name type="common">Goonch</name>
    <name type="synonym">Bagrus yarrelli</name>
    <dbReference type="NCBI Taxonomy" id="175774"/>
    <lineage>
        <taxon>Eukaryota</taxon>
        <taxon>Metazoa</taxon>
        <taxon>Chordata</taxon>
        <taxon>Craniata</taxon>
        <taxon>Vertebrata</taxon>
        <taxon>Euteleostomi</taxon>
        <taxon>Actinopterygii</taxon>
        <taxon>Neopterygii</taxon>
        <taxon>Teleostei</taxon>
        <taxon>Ostariophysi</taxon>
        <taxon>Siluriformes</taxon>
        <taxon>Sisoridae</taxon>
        <taxon>Sisorinae</taxon>
        <taxon>Bagarius</taxon>
    </lineage>
</organism>
<evidence type="ECO:0000313" key="7">
    <source>
        <dbReference type="EMBL" id="TSK72023.1"/>
    </source>
</evidence>
<feature type="domain" description="Tyrosine specific protein phosphatases" evidence="6">
    <location>
        <begin position="392"/>
        <end position="464"/>
    </location>
</feature>
<dbReference type="Gene3D" id="3.90.190.10">
    <property type="entry name" value="Protein tyrosine phosphatase superfamily"/>
    <property type="match status" value="1"/>
</dbReference>
<dbReference type="GO" id="GO:0004725">
    <property type="term" value="F:protein tyrosine phosphatase activity"/>
    <property type="evidence" value="ECO:0007669"/>
    <property type="project" value="UniProtKB-EC"/>
</dbReference>
<evidence type="ECO:0000313" key="8">
    <source>
        <dbReference type="Proteomes" id="UP000319801"/>
    </source>
</evidence>
<evidence type="ECO:0000256" key="1">
    <source>
        <dbReference type="ARBA" id="ARBA00013064"/>
    </source>
</evidence>
<keyword evidence="4" id="KW-0812">Transmembrane</keyword>
<dbReference type="Pfam" id="PF00102">
    <property type="entry name" value="Y_phosphatase"/>
    <property type="match status" value="1"/>
</dbReference>
<accession>A0A556TUA2</accession>
<evidence type="ECO:0000256" key="4">
    <source>
        <dbReference type="SAM" id="Phobius"/>
    </source>
</evidence>
<evidence type="ECO:0000259" key="5">
    <source>
        <dbReference type="PROSITE" id="PS50055"/>
    </source>
</evidence>